<keyword evidence="3" id="KW-1185">Reference proteome</keyword>
<dbReference type="InterPro" id="IPR036388">
    <property type="entry name" value="WH-like_DNA-bd_sf"/>
</dbReference>
<evidence type="ECO:0000313" key="3">
    <source>
        <dbReference type="Proteomes" id="UP001162834"/>
    </source>
</evidence>
<dbReference type="SUPFAM" id="SSF46785">
    <property type="entry name" value="Winged helix' DNA-binding domain"/>
    <property type="match status" value="1"/>
</dbReference>
<name>A0A9E6XZK1_9ACTN</name>
<feature type="domain" description="HTH arsR-type" evidence="1">
    <location>
        <begin position="1"/>
        <end position="102"/>
    </location>
</feature>
<evidence type="ECO:0000259" key="1">
    <source>
        <dbReference type="PROSITE" id="PS50987"/>
    </source>
</evidence>
<dbReference type="Gene3D" id="1.10.10.10">
    <property type="entry name" value="Winged helix-like DNA-binding domain superfamily/Winged helix DNA-binding domain"/>
    <property type="match status" value="1"/>
</dbReference>
<dbReference type="RefSeq" id="WP_259311430.1">
    <property type="nucleotide sequence ID" value="NZ_CP087164.1"/>
</dbReference>
<dbReference type="InterPro" id="IPR011991">
    <property type="entry name" value="ArsR-like_HTH"/>
</dbReference>
<organism evidence="2 3">
    <name type="scientific">Capillimicrobium parvum</name>
    <dbReference type="NCBI Taxonomy" id="2884022"/>
    <lineage>
        <taxon>Bacteria</taxon>
        <taxon>Bacillati</taxon>
        <taxon>Actinomycetota</taxon>
        <taxon>Thermoleophilia</taxon>
        <taxon>Solirubrobacterales</taxon>
        <taxon>Capillimicrobiaceae</taxon>
        <taxon>Capillimicrobium</taxon>
    </lineage>
</organism>
<dbReference type="Proteomes" id="UP001162834">
    <property type="component" value="Chromosome"/>
</dbReference>
<protein>
    <recommendedName>
        <fullName evidence="1">HTH arsR-type domain-containing protein</fullName>
    </recommendedName>
</protein>
<dbReference type="AlphaFoldDB" id="A0A9E6XZK1"/>
<gene>
    <name evidence="2" type="ORF">DSM104329_03789</name>
</gene>
<dbReference type="InterPro" id="IPR001845">
    <property type="entry name" value="HTH_ArsR_DNA-bd_dom"/>
</dbReference>
<dbReference type="PROSITE" id="PS50987">
    <property type="entry name" value="HTH_ARSR_2"/>
    <property type="match status" value="1"/>
</dbReference>
<dbReference type="SMART" id="SM00418">
    <property type="entry name" value="HTH_ARSR"/>
    <property type="match status" value="1"/>
</dbReference>
<dbReference type="CDD" id="cd00090">
    <property type="entry name" value="HTH_ARSR"/>
    <property type="match status" value="1"/>
</dbReference>
<sequence length="262" mass="28145">MSTTDRAPQLARSIAHPLRIRIISALDGGSVGLDALSAEVGADRRTVQRHARVLERAGLLCSMRTSRGITYELARLPFFDDTEYGSISTAAREAAVAATLAHTQTATLAALEAGGFDRTDIHLSRSSLTVSEEQWTTLTREFAGLLERIEALQEEAAQQPADAHDGSPVNAGAILMLFERAPSGGGRSHGHDDDASFSADEALDRSWSMCEDMLQSLTSPRTDWALVASMADQLRVVAAAAHAAEARTLEARIPERELVPVD</sequence>
<reference evidence="2" key="1">
    <citation type="journal article" date="2022" name="Int. J. Syst. Evol. Microbiol.">
        <title>Pseudomonas aegrilactucae sp. nov. and Pseudomonas morbosilactucae sp. nov., pathogens causing bacterial rot of lettuce in Japan.</title>
        <authorList>
            <person name="Sawada H."/>
            <person name="Fujikawa T."/>
            <person name="Satou M."/>
        </authorList>
    </citation>
    <scope>NUCLEOTIDE SEQUENCE</scope>
    <source>
        <strain evidence="2">0166_1</strain>
    </source>
</reference>
<accession>A0A9E6XZK1</accession>
<dbReference type="GO" id="GO:0003700">
    <property type="term" value="F:DNA-binding transcription factor activity"/>
    <property type="evidence" value="ECO:0007669"/>
    <property type="project" value="InterPro"/>
</dbReference>
<evidence type="ECO:0000313" key="2">
    <source>
        <dbReference type="EMBL" id="UGS37374.1"/>
    </source>
</evidence>
<dbReference type="InterPro" id="IPR036390">
    <property type="entry name" value="WH_DNA-bd_sf"/>
</dbReference>
<proteinExistence type="predicted"/>
<dbReference type="KEGG" id="sbae:DSM104329_03789"/>
<dbReference type="EMBL" id="CP087164">
    <property type="protein sequence ID" value="UGS37374.1"/>
    <property type="molecule type" value="Genomic_DNA"/>
</dbReference>